<feature type="transmembrane region" description="Helical" evidence="1">
    <location>
        <begin position="43"/>
        <end position="62"/>
    </location>
</feature>
<keyword evidence="1" id="KW-0812">Transmembrane</keyword>
<protein>
    <recommendedName>
        <fullName evidence="4">Integral membrane protein</fullName>
    </recommendedName>
</protein>
<name>A0A1D9I4Q9_9BURK</name>
<evidence type="ECO:0000313" key="3">
    <source>
        <dbReference type="Proteomes" id="UP000177515"/>
    </source>
</evidence>
<dbReference type="EMBL" id="CP017754">
    <property type="protein sequence ID" value="AOZ07079.1"/>
    <property type="molecule type" value="Genomic_DNA"/>
</dbReference>
<accession>A0A1D9I4Q9</accession>
<keyword evidence="3" id="KW-1185">Reference proteome</keyword>
<gene>
    <name evidence="2" type="ORF">BKK80_15585</name>
</gene>
<reference evidence="2 3" key="1">
    <citation type="submission" date="2016-10" db="EMBL/GenBank/DDBJ databases">
        <title>Complete genome sequences of three Cupriavidus strains isolated from various Malaysian environments.</title>
        <authorList>
            <person name="Abdullah A.A.-A."/>
            <person name="Shafie N.A.H."/>
            <person name="Lau N.S."/>
        </authorList>
    </citation>
    <scope>NUCLEOTIDE SEQUENCE [LARGE SCALE GENOMIC DNA]</scope>
    <source>
        <strain evidence="2 3">USMAA1020</strain>
    </source>
</reference>
<dbReference type="Proteomes" id="UP000177515">
    <property type="component" value="Chromosome 1"/>
</dbReference>
<keyword evidence="1" id="KW-1133">Transmembrane helix</keyword>
<evidence type="ECO:0000313" key="2">
    <source>
        <dbReference type="EMBL" id="AOZ07079.1"/>
    </source>
</evidence>
<dbReference type="PROSITE" id="PS51257">
    <property type="entry name" value="PROKAR_LIPOPROTEIN"/>
    <property type="match status" value="1"/>
</dbReference>
<organism evidence="2 3">
    <name type="scientific">Cupriavidus malaysiensis</name>
    <dbReference type="NCBI Taxonomy" id="367825"/>
    <lineage>
        <taxon>Bacteria</taxon>
        <taxon>Pseudomonadati</taxon>
        <taxon>Pseudomonadota</taxon>
        <taxon>Betaproteobacteria</taxon>
        <taxon>Burkholderiales</taxon>
        <taxon>Burkholderiaceae</taxon>
        <taxon>Cupriavidus</taxon>
    </lineage>
</organism>
<proteinExistence type="predicted"/>
<sequence>MRGGGASWPRGAFCAALAAELVALFLLAAACLAAVASGDRPRQVALGALLAAVPVVWFYGWWQVRYAGACRCAGLAGTAGSPAVMLVLPDGRDAVAGIASNWDLGGAALLLALRPGGVSMPRWLILHRGNTPGPALRAIRRAVRAGRR</sequence>
<evidence type="ECO:0008006" key="4">
    <source>
        <dbReference type="Google" id="ProtNLM"/>
    </source>
</evidence>
<evidence type="ECO:0000256" key="1">
    <source>
        <dbReference type="SAM" id="Phobius"/>
    </source>
</evidence>
<keyword evidence="1" id="KW-0472">Membrane</keyword>